<keyword evidence="5 9" id="KW-0812">Transmembrane</keyword>
<evidence type="ECO:0000313" key="10">
    <source>
        <dbReference type="EMBL" id="GEO36654.1"/>
    </source>
</evidence>
<dbReference type="PANTHER" id="PTHR39342:SF1">
    <property type="entry name" value="UPF0283 MEMBRANE PROTEIN YCJF"/>
    <property type="match status" value="1"/>
</dbReference>
<evidence type="ECO:0000256" key="1">
    <source>
        <dbReference type="ARBA" id="ARBA00004429"/>
    </source>
</evidence>
<evidence type="ECO:0000256" key="3">
    <source>
        <dbReference type="ARBA" id="ARBA00022475"/>
    </source>
</evidence>
<feature type="transmembrane region" description="Helical" evidence="9">
    <location>
        <begin position="91"/>
        <end position="115"/>
    </location>
</feature>
<dbReference type="RefSeq" id="WP_044426283.1">
    <property type="nucleotide sequence ID" value="NZ_BJYZ01000003.1"/>
</dbReference>
<feature type="transmembrane region" description="Helical" evidence="9">
    <location>
        <begin position="60"/>
        <end position="79"/>
    </location>
</feature>
<dbReference type="NCBIfam" id="TIGR01620">
    <property type="entry name" value="hyp_HI0043"/>
    <property type="match status" value="1"/>
</dbReference>
<evidence type="ECO:0000256" key="5">
    <source>
        <dbReference type="ARBA" id="ARBA00022692"/>
    </source>
</evidence>
<evidence type="ECO:0000256" key="6">
    <source>
        <dbReference type="ARBA" id="ARBA00022989"/>
    </source>
</evidence>
<comment type="subcellular location">
    <subcellularLocation>
        <location evidence="1">Cell inner membrane</location>
        <topology evidence="1">Multi-pass membrane protein</topology>
    </subcellularLocation>
</comment>
<protein>
    <recommendedName>
        <fullName evidence="12">TIGR01620 family protein</fullName>
    </recommendedName>
</protein>
<sequence length="340" mass="36395">MTGRTRDPDYVAPDYIQPMELDPSGNVVVVPDERSTGPHPSGEPAGEVETPDPVPAPRRWAVRLLVGSAAVLVALAVGYDTVDLVRRAFDTSMVLGIGAAALAAGTVVGAFGVVAGELRSLRRLRQIDGLRQDAEHLRAAGTHGEAERYAGAVASLYRDRSDLAPQLTSLKDHLSDAHDDREVVRMVDLQLLQDIDRRAYQLVLRASRDTAIATALSPAALLDVAIVLWRNLKLVREVASLYGARPGYVGGLKLLRRMLGNIAIAGVAESGNHLVAEALGSTLAASLSARVGQGVINGLLTARVGLTAMHLCRPLAYDETNRPSLKRIRRELLSVPKQVL</sequence>
<dbReference type="GO" id="GO:0005886">
    <property type="term" value="C:plasma membrane"/>
    <property type="evidence" value="ECO:0007669"/>
    <property type="project" value="UniProtKB-SubCell"/>
</dbReference>
<evidence type="ECO:0000313" key="11">
    <source>
        <dbReference type="Proteomes" id="UP000321523"/>
    </source>
</evidence>
<name>A0A512DJK5_9PROT</name>
<evidence type="ECO:0000256" key="2">
    <source>
        <dbReference type="ARBA" id="ARBA00008255"/>
    </source>
</evidence>
<dbReference type="PANTHER" id="PTHR39342">
    <property type="entry name" value="UPF0283 MEMBRANE PROTEIN YCJF"/>
    <property type="match status" value="1"/>
</dbReference>
<keyword evidence="6 9" id="KW-1133">Transmembrane helix</keyword>
<evidence type="ECO:0008006" key="12">
    <source>
        <dbReference type="Google" id="ProtNLM"/>
    </source>
</evidence>
<dbReference type="InterPro" id="IPR021147">
    <property type="entry name" value="DUF697"/>
</dbReference>
<keyword evidence="3" id="KW-1003">Cell membrane</keyword>
<organism evidence="10 11">
    <name type="scientific">Skermanella aerolata</name>
    <dbReference type="NCBI Taxonomy" id="393310"/>
    <lineage>
        <taxon>Bacteria</taxon>
        <taxon>Pseudomonadati</taxon>
        <taxon>Pseudomonadota</taxon>
        <taxon>Alphaproteobacteria</taxon>
        <taxon>Rhodospirillales</taxon>
        <taxon>Azospirillaceae</taxon>
        <taxon>Skermanella</taxon>
    </lineage>
</organism>
<evidence type="ECO:0000256" key="8">
    <source>
        <dbReference type="SAM" id="MobiDB-lite"/>
    </source>
</evidence>
<keyword evidence="4" id="KW-0997">Cell inner membrane</keyword>
<comment type="similarity">
    <text evidence="2">Belongs to the UPF0283 family.</text>
</comment>
<gene>
    <name evidence="10" type="ORF">SAE02_08020</name>
</gene>
<dbReference type="EMBL" id="BJYZ01000003">
    <property type="protein sequence ID" value="GEO36654.1"/>
    <property type="molecule type" value="Genomic_DNA"/>
</dbReference>
<proteinExistence type="inferred from homology"/>
<dbReference type="InterPro" id="IPR006507">
    <property type="entry name" value="UPF0283"/>
</dbReference>
<dbReference type="AlphaFoldDB" id="A0A512DJK5"/>
<keyword evidence="11" id="KW-1185">Reference proteome</keyword>
<reference evidence="10 11" key="1">
    <citation type="submission" date="2019-07" db="EMBL/GenBank/DDBJ databases">
        <title>Whole genome shotgun sequence of Skermanella aerolata NBRC 106429.</title>
        <authorList>
            <person name="Hosoyama A."/>
            <person name="Uohara A."/>
            <person name="Ohji S."/>
            <person name="Ichikawa N."/>
        </authorList>
    </citation>
    <scope>NUCLEOTIDE SEQUENCE [LARGE SCALE GENOMIC DNA]</scope>
    <source>
        <strain evidence="10 11">NBRC 106429</strain>
    </source>
</reference>
<keyword evidence="7 9" id="KW-0472">Membrane</keyword>
<evidence type="ECO:0000256" key="4">
    <source>
        <dbReference type="ARBA" id="ARBA00022519"/>
    </source>
</evidence>
<feature type="region of interest" description="Disordered" evidence="8">
    <location>
        <begin position="1"/>
        <end position="54"/>
    </location>
</feature>
<accession>A0A512DJK5</accession>
<evidence type="ECO:0000256" key="7">
    <source>
        <dbReference type="ARBA" id="ARBA00023136"/>
    </source>
</evidence>
<comment type="caution">
    <text evidence="10">The sequence shown here is derived from an EMBL/GenBank/DDBJ whole genome shotgun (WGS) entry which is preliminary data.</text>
</comment>
<evidence type="ECO:0000256" key="9">
    <source>
        <dbReference type="SAM" id="Phobius"/>
    </source>
</evidence>
<dbReference type="Pfam" id="PF05128">
    <property type="entry name" value="DUF697"/>
    <property type="match status" value="1"/>
</dbReference>
<dbReference type="Proteomes" id="UP000321523">
    <property type="component" value="Unassembled WGS sequence"/>
</dbReference>